<feature type="region of interest" description="Disordered" evidence="1">
    <location>
        <begin position="239"/>
        <end position="269"/>
    </location>
</feature>
<dbReference type="EMBL" id="NCXO01000030">
    <property type="protein sequence ID" value="OSC32927.1"/>
    <property type="molecule type" value="Genomic_DNA"/>
</dbReference>
<dbReference type="Proteomes" id="UP000193577">
    <property type="component" value="Unassembled WGS sequence"/>
</dbReference>
<dbReference type="PROSITE" id="PS51257">
    <property type="entry name" value="PROKAR_LIPOPROTEIN"/>
    <property type="match status" value="1"/>
</dbReference>
<evidence type="ECO:0000256" key="1">
    <source>
        <dbReference type="SAM" id="MobiDB-lite"/>
    </source>
</evidence>
<feature type="compositionally biased region" description="Low complexity" evidence="1">
    <location>
        <begin position="22"/>
        <end position="31"/>
    </location>
</feature>
<dbReference type="AlphaFoldDB" id="A0AA91PE14"/>
<gene>
    <name evidence="2" type="ORF">B8W67_13265</name>
</gene>
<name>A0AA91PE14_9MYCO</name>
<organism evidence="2 3">
    <name type="scientific">Mycolicibacillus koreensis</name>
    <dbReference type="NCBI Taxonomy" id="1069220"/>
    <lineage>
        <taxon>Bacteria</taxon>
        <taxon>Bacillati</taxon>
        <taxon>Actinomycetota</taxon>
        <taxon>Actinomycetes</taxon>
        <taxon>Mycobacteriales</taxon>
        <taxon>Mycobacteriaceae</taxon>
        <taxon>Mycolicibacillus</taxon>
    </lineage>
</organism>
<proteinExistence type="predicted"/>
<keyword evidence="3" id="KW-1185">Reference proteome</keyword>
<reference evidence="2 3" key="1">
    <citation type="submission" date="2017-04" db="EMBL/GenBank/DDBJ databases">
        <title>The new phylogeny of genus Mycobacterium.</title>
        <authorList>
            <person name="Tortoli E."/>
            <person name="Trovato A."/>
            <person name="Cirillo D.M."/>
        </authorList>
    </citation>
    <scope>NUCLEOTIDE SEQUENCE [LARGE SCALE GENOMIC DNA]</scope>
    <source>
        <strain evidence="2 3">KCTC 19819</strain>
    </source>
</reference>
<protein>
    <submittedName>
        <fullName evidence="2">Uncharacterized protein</fullName>
    </submittedName>
</protein>
<accession>A0AA91PE14</accession>
<comment type="caution">
    <text evidence="2">The sequence shown here is derived from an EMBL/GenBank/DDBJ whole genome shotgun (WGS) entry which is preliminary data.</text>
</comment>
<sequence>MNRRAIAIAFALTVVAAGCTWSPERSSQPPTTSEPPPAVDQLHPPFTSVWSAAPGIDLLSRPAELVRATQEGQYLTRVYGPDKTFPGYLNAIGGPKDPQYDPNYRFGTTSQAEPPWRDDADTPMTNYYHLADLSVSADATTISALVCSYHILTPDNNMSGWWNVAKLFATEIELSNPNPDSGLTSLIDDDPNMPNPGAQMPPSWNVFTTWHIARIWELFFYDDIPTDCFDWQTSQLPELQPRSQPWSSSEVAREPVKPQFPEWIPPNQI</sequence>
<evidence type="ECO:0000313" key="3">
    <source>
        <dbReference type="Proteomes" id="UP000193577"/>
    </source>
</evidence>
<evidence type="ECO:0000313" key="2">
    <source>
        <dbReference type="EMBL" id="OSC32927.1"/>
    </source>
</evidence>
<feature type="compositionally biased region" description="Polar residues" evidence="1">
    <location>
        <begin position="239"/>
        <end position="250"/>
    </location>
</feature>
<dbReference type="RefSeq" id="WP_085304458.1">
    <property type="nucleotide sequence ID" value="NZ_AP022594.1"/>
</dbReference>
<feature type="region of interest" description="Disordered" evidence="1">
    <location>
        <begin position="21"/>
        <end position="44"/>
    </location>
</feature>